<dbReference type="PANTHER" id="PTHR24302:SF15">
    <property type="entry name" value="FATTY-ACID PEROXYGENASE"/>
    <property type="match status" value="1"/>
</dbReference>
<dbReference type="AlphaFoldDB" id="A0A841PZD1"/>
<keyword evidence="3 6" id="KW-0479">Metal-binding</keyword>
<sequence length="421" mass="48347">MALNEQLPHDKSLDNSLALMQEGYQFISNRVNRYESDLFEARLMGQRVICMHGEEAAKLFYDSDRFQRKGAAPKRIQKTLFGVNAIQTLDGEEHIHRKLLFLSLMTSEHQKRLAELAKNEWKASIKLWKHADHIKLFDEAKVILCRIACHWTGVPLSESEVKERAEDFSNMVDAFGAVGPRHWKGRRARPRTEDWIRGIIEDVRAGKIEANKGTAMYEIAFHKKLDGTTLDAQMAAVELINVIRPIVAIATFITFSALALYEHPNAKENIRNGDEATLERFAQEVRRYYPFGPFLGARVKKDFTWKNCDFKKGMLVLLDVYGLHHDGRIWNKPNEFRPDRFQDWDGNLYNFIPQGGGDPSQTHRCPGEGITVEIMKATVDFLVNKVDFDVPEQDLSYSLVRMPSLPESGFVMKNIKEKALH</sequence>
<dbReference type="PANTHER" id="PTHR24302">
    <property type="entry name" value="CYTOCHROME P450 FAMILY 3"/>
    <property type="match status" value="1"/>
</dbReference>
<reference evidence="7 8" key="1">
    <citation type="submission" date="2020-08" db="EMBL/GenBank/DDBJ databases">
        <title>Genomic Encyclopedia of Type Strains, Phase IV (KMG-IV): sequencing the most valuable type-strain genomes for metagenomic binning, comparative biology and taxonomic classification.</title>
        <authorList>
            <person name="Goeker M."/>
        </authorList>
    </citation>
    <scope>NUCLEOTIDE SEQUENCE [LARGE SCALE GENOMIC DNA]</scope>
    <source>
        <strain evidence="7 8">DSM 19612</strain>
    </source>
</reference>
<dbReference type="GO" id="GO:0004497">
    <property type="term" value="F:monooxygenase activity"/>
    <property type="evidence" value="ECO:0007669"/>
    <property type="project" value="InterPro"/>
</dbReference>
<dbReference type="Proteomes" id="UP000581688">
    <property type="component" value="Unassembled WGS sequence"/>
</dbReference>
<evidence type="ECO:0000256" key="6">
    <source>
        <dbReference type="PIRSR" id="PIRSR602401-1"/>
    </source>
</evidence>
<keyword evidence="2 6" id="KW-0349">Heme</keyword>
<dbReference type="GO" id="GO:0005506">
    <property type="term" value="F:iron ion binding"/>
    <property type="evidence" value="ECO:0007669"/>
    <property type="project" value="InterPro"/>
</dbReference>
<dbReference type="GO" id="GO:0020037">
    <property type="term" value="F:heme binding"/>
    <property type="evidence" value="ECO:0007669"/>
    <property type="project" value="InterPro"/>
</dbReference>
<dbReference type="CDD" id="cd11067">
    <property type="entry name" value="CYP152"/>
    <property type="match status" value="1"/>
</dbReference>
<keyword evidence="5 6" id="KW-0408">Iron</keyword>
<dbReference type="PRINTS" id="PR00463">
    <property type="entry name" value="EP450I"/>
</dbReference>
<dbReference type="SUPFAM" id="SSF48264">
    <property type="entry name" value="Cytochrome P450"/>
    <property type="match status" value="1"/>
</dbReference>
<organism evidence="7 8">
    <name type="scientific">Salirhabdus euzebyi</name>
    <dbReference type="NCBI Taxonomy" id="394506"/>
    <lineage>
        <taxon>Bacteria</taxon>
        <taxon>Bacillati</taxon>
        <taxon>Bacillota</taxon>
        <taxon>Bacilli</taxon>
        <taxon>Bacillales</taxon>
        <taxon>Bacillaceae</taxon>
        <taxon>Salirhabdus</taxon>
    </lineage>
</organism>
<dbReference type="Gene3D" id="1.10.630.10">
    <property type="entry name" value="Cytochrome P450"/>
    <property type="match status" value="1"/>
</dbReference>
<keyword evidence="4 7" id="KW-0560">Oxidoreductase</keyword>
<dbReference type="InterPro" id="IPR001128">
    <property type="entry name" value="Cyt_P450"/>
</dbReference>
<evidence type="ECO:0000256" key="3">
    <source>
        <dbReference type="ARBA" id="ARBA00022723"/>
    </source>
</evidence>
<dbReference type="InterPro" id="IPR036396">
    <property type="entry name" value="Cyt_P450_sf"/>
</dbReference>
<dbReference type="GO" id="GO:0004601">
    <property type="term" value="F:peroxidase activity"/>
    <property type="evidence" value="ECO:0007669"/>
    <property type="project" value="UniProtKB-KW"/>
</dbReference>
<dbReference type="GO" id="GO:0016705">
    <property type="term" value="F:oxidoreductase activity, acting on paired donors, with incorporation or reduction of molecular oxygen"/>
    <property type="evidence" value="ECO:0007669"/>
    <property type="project" value="InterPro"/>
</dbReference>
<dbReference type="InterPro" id="IPR050705">
    <property type="entry name" value="Cytochrome_P450_3A"/>
</dbReference>
<evidence type="ECO:0000313" key="8">
    <source>
        <dbReference type="Proteomes" id="UP000581688"/>
    </source>
</evidence>
<comment type="cofactor">
    <cofactor evidence="6">
        <name>heme</name>
        <dbReference type="ChEBI" id="CHEBI:30413"/>
    </cofactor>
</comment>
<protein>
    <submittedName>
        <fullName evidence="7">Fatty-acid peroxygenase</fullName>
        <ecNumber evidence="7">1.11.2.4</ecNumber>
    </submittedName>
</protein>
<comment type="caution">
    <text evidence="7">The sequence shown here is derived from an EMBL/GenBank/DDBJ whole genome shotgun (WGS) entry which is preliminary data.</text>
</comment>
<dbReference type="EMBL" id="JACHGH010000003">
    <property type="protein sequence ID" value="MBB6452711.1"/>
    <property type="molecule type" value="Genomic_DNA"/>
</dbReference>
<evidence type="ECO:0000313" key="7">
    <source>
        <dbReference type="EMBL" id="MBB6452711.1"/>
    </source>
</evidence>
<name>A0A841PZD1_9BACI</name>
<evidence type="ECO:0000256" key="4">
    <source>
        <dbReference type="ARBA" id="ARBA00023002"/>
    </source>
</evidence>
<keyword evidence="7" id="KW-0575">Peroxidase</keyword>
<comment type="similarity">
    <text evidence="1">Belongs to the cytochrome P450 family.</text>
</comment>
<evidence type="ECO:0000256" key="2">
    <source>
        <dbReference type="ARBA" id="ARBA00022617"/>
    </source>
</evidence>
<accession>A0A841PZD1</accession>
<gene>
    <name evidence="7" type="ORF">HNQ94_001157</name>
</gene>
<dbReference type="InterPro" id="IPR002401">
    <property type="entry name" value="Cyt_P450_E_grp-I"/>
</dbReference>
<dbReference type="EC" id="1.11.2.4" evidence="7"/>
<keyword evidence="8" id="KW-1185">Reference proteome</keyword>
<proteinExistence type="inferred from homology"/>
<evidence type="ECO:0000256" key="5">
    <source>
        <dbReference type="ARBA" id="ARBA00023004"/>
    </source>
</evidence>
<dbReference type="Pfam" id="PF00067">
    <property type="entry name" value="p450"/>
    <property type="match status" value="1"/>
</dbReference>
<feature type="binding site" description="axial binding residue" evidence="6">
    <location>
        <position position="365"/>
    </location>
    <ligand>
        <name>heme</name>
        <dbReference type="ChEBI" id="CHEBI:30413"/>
    </ligand>
    <ligandPart>
        <name>Fe</name>
        <dbReference type="ChEBI" id="CHEBI:18248"/>
    </ligandPart>
</feature>
<evidence type="ECO:0000256" key="1">
    <source>
        <dbReference type="ARBA" id="ARBA00010617"/>
    </source>
</evidence>